<dbReference type="AlphaFoldDB" id="A0AAD3S668"/>
<dbReference type="EMBL" id="BSYO01000005">
    <property type="protein sequence ID" value="GMH04941.1"/>
    <property type="molecule type" value="Genomic_DNA"/>
</dbReference>
<evidence type="ECO:0000313" key="1">
    <source>
        <dbReference type="EMBL" id="GMH04941.1"/>
    </source>
</evidence>
<proteinExistence type="predicted"/>
<reference evidence="1" key="1">
    <citation type="submission" date="2023-05" db="EMBL/GenBank/DDBJ databases">
        <title>Nepenthes gracilis genome sequencing.</title>
        <authorList>
            <person name="Fukushima K."/>
        </authorList>
    </citation>
    <scope>NUCLEOTIDE SEQUENCE</scope>
    <source>
        <strain evidence="1">SING2019-196</strain>
    </source>
</reference>
<dbReference type="Proteomes" id="UP001279734">
    <property type="component" value="Unassembled WGS sequence"/>
</dbReference>
<protein>
    <submittedName>
        <fullName evidence="1">Uncharacterized protein</fullName>
    </submittedName>
</protein>
<organism evidence="1 2">
    <name type="scientific">Nepenthes gracilis</name>
    <name type="common">Slender pitcher plant</name>
    <dbReference type="NCBI Taxonomy" id="150966"/>
    <lineage>
        <taxon>Eukaryota</taxon>
        <taxon>Viridiplantae</taxon>
        <taxon>Streptophyta</taxon>
        <taxon>Embryophyta</taxon>
        <taxon>Tracheophyta</taxon>
        <taxon>Spermatophyta</taxon>
        <taxon>Magnoliopsida</taxon>
        <taxon>eudicotyledons</taxon>
        <taxon>Gunneridae</taxon>
        <taxon>Pentapetalae</taxon>
        <taxon>Caryophyllales</taxon>
        <taxon>Nepenthaceae</taxon>
        <taxon>Nepenthes</taxon>
    </lineage>
</organism>
<comment type="caution">
    <text evidence="1">The sequence shown here is derived from an EMBL/GenBank/DDBJ whole genome shotgun (WGS) entry which is preliminary data.</text>
</comment>
<evidence type="ECO:0000313" key="2">
    <source>
        <dbReference type="Proteomes" id="UP001279734"/>
    </source>
</evidence>
<gene>
    <name evidence="1" type="ORF">Nepgr_006781</name>
</gene>
<sequence length="130" mass="14918">MLLGRASKAGKKINNAAPHHLIPAIPEKKQQEKTIRYCRNQQTLYTNSAQQEFATFHIAIDREHLRISYECWQHLQHIQYSGQGKPASGSAIDRHTQEQFNRGITKDIHSLCSIFSSQEWALPRPAKQRG</sequence>
<keyword evidence="2" id="KW-1185">Reference proteome</keyword>
<name>A0AAD3S668_NEPGR</name>
<accession>A0AAD3S668</accession>